<keyword evidence="4" id="KW-1003">Cell membrane</keyword>
<evidence type="ECO:0000256" key="2">
    <source>
        <dbReference type="ARBA" id="ARBA00004651"/>
    </source>
</evidence>
<keyword evidence="18" id="KW-1185">Reference proteome</keyword>
<dbReference type="InterPro" id="IPR004358">
    <property type="entry name" value="Sig_transdc_His_kin-like_C"/>
</dbReference>
<dbReference type="PANTHER" id="PTHR45339:SF1">
    <property type="entry name" value="HYBRID SIGNAL TRANSDUCTION HISTIDINE KINASE J"/>
    <property type="match status" value="1"/>
</dbReference>
<dbReference type="Pfam" id="PF00072">
    <property type="entry name" value="Response_reg"/>
    <property type="match status" value="1"/>
</dbReference>
<evidence type="ECO:0000256" key="6">
    <source>
        <dbReference type="ARBA" id="ARBA00022679"/>
    </source>
</evidence>
<dbReference type="SMART" id="SM00387">
    <property type="entry name" value="HATPase_c"/>
    <property type="match status" value="1"/>
</dbReference>
<keyword evidence="13" id="KW-0472">Membrane</keyword>
<reference evidence="17" key="1">
    <citation type="submission" date="2021-03" db="EMBL/GenBank/DDBJ databases">
        <authorList>
            <person name="Wang G."/>
        </authorList>
    </citation>
    <scope>NUCLEOTIDE SEQUENCE</scope>
    <source>
        <strain evidence="17">KCTC 12899</strain>
    </source>
</reference>
<dbReference type="InterPro" id="IPR036097">
    <property type="entry name" value="HisK_dim/P_sf"/>
</dbReference>
<keyword evidence="6" id="KW-0808">Transferase</keyword>
<keyword evidence="11" id="KW-1133">Transmembrane helix</keyword>
<dbReference type="AlphaFoldDB" id="A0A8J7QJ32"/>
<keyword evidence="12" id="KW-0902">Two-component regulatory system</keyword>
<evidence type="ECO:0000256" key="9">
    <source>
        <dbReference type="ARBA" id="ARBA00022777"/>
    </source>
</evidence>
<feature type="modified residue" description="4-aspartylphosphate" evidence="14">
    <location>
        <position position="86"/>
    </location>
</feature>
<feature type="domain" description="Response regulatory" evidence="16">
    <location>
        <begin position="6"/>
        <end position="155"/>
    </location>
</feature>
<evidence type="ECO:0000256" key="10">
    <source>
        <dbReference type="ARBA" id="ARBA00022840"/>
    </source>
</evidence>
<dbReference type="SUPFAM" id="SSF47384">
    <property type="entry name" value="Homodimeric domain of signal transducing histidine kinase"/>
    <property type="match status" value="1"/>
</dbReference>
<dbReference type="InterPro" id="IPR011006">
    <property type="entry name" value="CheY-like_superfamily"/>
</dbReference>
<dbReference type="SMART" id="SM00448">
    <property type="entry name" value="REC"/>
    <property type="match status" value="2"/>
</dbReference>
<keyword evidence="5 14" id="KW-0597">Phosphoprotein</keyword>
<dbReference type="Gene3D" id="3.40.50.2300">
    <property type="match status" value="2"/>
</dbReference>
<evidence type="ECO:0000256" key="11">
    <source>
        <dbReference type="ARBA" id="ARBA00022989"/>
    </source>
</evidence>
<dbReference type="InterPro" id="IPR003594">
    <property type="entry name" value="HATPase_dom"/>
</dbReference>
<comment type="subcellular location">
    <subcellularLocation>
        <location evidence="2">Cell membrane</location>
        <topology evidence="2">Multi-pass membrane protein</topology>
    </subcellularLocation>
</comment>
<dbReference type="FunFam" id="1.10.287.130:FF:000003">
    <property type="entry name" value="Histidine kinase"/>
    <property type="match status" value="1"/>
</dbReference>
<dbReference type="EMBL" id="JAFREP010000027">
    <property type="protein sequence ID" value="MBO1321716.1"/>
    <property type="molecule type" value="Genomic_DNA"/>
</dbReference>
<dbReference type="PANTHER" id="PTHR45339">
    <property type="entry name" value="HYBRID SIGNAL TRANSDUCTION HISTIDINE KINASE J"/>
    <property type="match status" value="1"/>
</dbReference>
<dbReference type="Pfam" id="PF00512">
    <property type="entry name" value="HisKA"/>
    <property type="match status" value="1"/>
</dbReference>
<dbReference type="SUPFAM" id="SSF55874">
    <property type="entry name" value="ATPase domain of HSP90 chaperone/DNA topoisomerase II/histidine kinase"/>
    <property type="match status" value="1"/>
</dbReference>
<dbReference type="PROSITE" id="PS50109">
    <property type="entry name" value="HIS_KIN"/>
    <property type="match status" value="1"/>
</dbReference>
<dbReference type="GO" id="GO:0071474">
    <property type="term" value="P:cellular hyperosmotic response"/>
    <property type="evidence" value="ECO:0007669"/>
    <property type="project" value="TreeGrafter"/>
</dbReference>
<comment type="caution">
    <text evidence="17">The sequence shown here is derived from an EMBL/GenBank/DDBJ whole genome shotgun (WGS) entry which is preliminary data.</text>
</comment>
<feature type="domain" description="Response regulatory" evidence="16">
    <location>
        <begin position="586"/>
        <end position="705"/>
    </location>
</feature>
<proteinExistence type="predicted"/>
<keyword evidence="9" id="KW-0418">Kinase</keyword>
<evidence type="ECO:0000259" key="15">
    <source>
        <dbReference type="PROSITE" id="PS50109"/>
    </source>
</evidence>
<accession>A0A8J7QJ32</accession>
<evidence type="ECO:0000256" key="14">
    <source>
        <dbReference type="PROSITE-ProRule" id="PRU00169"/>
    </source>
</evidence>
<evidence type="ECO:0000256" key="13">
    <source>
        <dbReference type="ARBA" id="ARBA00023136"/>
    </source>
</evidence>
<feature type="modified residue" description="4-aspartylphosphate" evidence="14">
    <location>
        <position position="635"/>
    </location>
</feature>
<dbReference type="RefSeq" id="WP_207861689.1">
    <property type="nucleotide sequence ID" value="NZ_JAFREP010000027.1"/>
</dbReference>
<evidence type="ECO:0000256" key="3">
    <source>
        <dbReference type="ARBA" id="ARBA00012438"/>
    </source>
</evidence>
<evidence type="ECO:0000256" key="7">
    <source>
        <dbReference type="ARBA" id="ARBA00022692"/>
    </source>
</evidence>
<dbReference type="Gene3D" id="1.10.287.130">
    <property type="match status" value="1"/>
</dbReference>
<dbReference type="InterPro" id="IPR001789">
    <property type="entry name" value="Sig_transdc_resp-reg_receiver"/>
</dbReference>
<name>A0A8J7QJ32_9BACT</name>
<dbReference type="GO" id="GO:0005886">
    <property type="term" value="C:plasma membrane"/>
    <property type="evidence" value="ECO:0007669"/>
    <property type="project" value="UniProtKB-SubCell"/>
</dbReference>
<sequence>METNQRILIVDDNESIHADFKKALGGHAVSSAIEELDAFEAELFGIEPRAKGPSYTISSAMQGKEGYEKALAAAGTDEPFALAFVDVRMPPGWDGIQTASRMLQEIDNLEIVLCSAFSDYSWDEITKILGNDDRVLFLRKPFDPVEVKQMALALTRKWVLRAESRIRTAELESSRLMAEAASREKSEFLSNMSHEIRTPLNGVIGMANLLSQTSMTAEQRDYVKAIAYSADVLLELINDILDFSKIEAGKVVLEKVTFDLRTTIEDICRLFKFKFDEAKLSLSYSLAPGVPRWVEGDPTRIRQILLNYLSNALKFTSEGGVKLTVAPAEDAAAADGRLLVKFAVTDTGIGISKQGMDKLFRTFSQVDASTTRKYGGTGLGLAISRKLALLMGGDVGVESEISRGSIFWFSASLREVKAPPIAPKDDSANFDGFPALLCEHREGNLADFRGLLMKLGVVPITVLGTKMIPDQLEHHHKAGRPIEILVVDYSFTKADHDLITGLVEKHPSAARLMRLALATDAEPGFAQSVARSGFDAFLSLPVDEETLRQCLVGMLRNRRRRGAEAAWKPEKLITKHSLREDKDNVRILLAEDNRVNQKVVVHMLRKAGMACDVAENGLEVLEALGEQQYDLILMDCQMPEMDGFQATQAVREQERDGDRPRIPIVALTANAIKGDRERCLSVGMDDYLTKPVRQKNLLQAIEQWLPRLQE</sequence>
<keyword evidence="8" id="KW-0547">Nucleotide-binding</keyword>
<dbReference type="GO" id="GO:0005524">
    <property type="term" value="F:ATP binding"/>
    <property type="evidence" value="ECO:0007669"/>
    <property type="project" value="UniProtKB-KW"/>
</dbReference>
<evidence type="ECO:0000313" key="18">
    <source>
        <dbReference type="Proteomes" id="UP000664417"/>
    </source>
</evidence>
<gene>
    <name evidence="17" type="ORF">J3U88_24770</name>
</gene>
<evidence type="ECO:0000256" key="8">
    <source>
        <dbReference type="ARBA" id="ARBA00022741"/>
    </source>
</evidence>
<dbReference type="InterPro" id="IPR003661">
    <property type="entry name" value="HisK_dim/P_dom"/>
</dbReference>
<keyword evidence="10" id="KW-0067">ATP-binding</keyword>
<dbReference type="Gene3D" id="3.30.565.10">
    <property type="entry name" value="Histidine kinase-like ATPase, C-terminal domain"/>
    <property type="match status" value="1"/>
</dbReference>
<dbReference type="Proteomes" id="UP000664417">
    <property type="component" value="Unassembled WGS sequence"/>
</dbReference>
<dbReference type="InterPro" id="IPR005467">
    <property type="entry name" value="His_kinase_dom"/>
</dbReference>
<organism evidence="17 18">
    <name type="scientific">Acanthopleuribacter pedis</name>
    <dbReference type="NCBI Taxonomy" id="442870"/>
    <lineage>
        <taxon>Bacteria</taxon>
        <taxon>Pseudomonadati</taxon>
        <taxon>Acidobacteriota</taxon>
        <taxon>Holophagae</taxon>
        <taxon>Acanthopleuribacterales</taxon>
        <taxon>Acanthopleuribacteraceae</taxon>
        <taxon>Acanthopleuribacter</taxon>
    </lineage>
</organism>
<dbReference type="CDD" id="cd00082">
    <property type="entry name" value="HisKA"/>
    <property type="match status" value="1"/>
</dbReference>
<evidence type="ECO:0000313" key="17">
    <source>
        <dbReference type="EMBL" id="MBO1321716.1"/>
    </source>
</evidence>
<dbReference type="CDD" id="cd17546">
    <property type="entry name" value="REC_hyHK_CKI1_RcsC-like"/>
    <property type="match status" value="1"/>
</dbReference>
<dbReference type="CDD" id="cd16922">
    <property type="entry name" value="HATPase_EvgS-ArcB-TorS-like"/>
    <property type="match status" value="1"/>
</dbReference>
<dbReference type="PROSITE" id="PS50110">
    <property type="entry name" value="RESPONSE_REGULATORY"/>
    <property type="match status" value="2"/>
</dbReference>
<dbReference type="FunFam" id="3.30.565.10:FF:000010">
    <property type="entry name" value="Sensor histidine kinase RcsC"/>
    <property type="match status" value="1"/>
</dbReference>
<dbReference type="GO" id="GO:0000155">
    <property type="term" value="F:phosphorelay sensor kinase activity"/>
    <property type="evidence" value="ECO:0007669"/>
    <property type="project" value="InterPro"/>
</dbReference>
<dbReference type="SMART" id="SM00388">
    <property type="entry name" value="HisKA"/>
    <property type="match status" value="1"/>
</dbReference>
<dbReference type="SUPFAM" id="SSF52172">
    <property type="entry name" value="CheY-like"/>
    <property type="match status" value="3"/>
</dbReference>
<feature type="domain" description="Histidine kinase" evidence="15">
    <location>
        <begin position="191"/>
        <end position="415"/>
    </location>
</feature>
<dbReference type="EC" id="2.7.13.3" evidence="3"/>
<evidence type="ECO:0000256" key="12">
    <source>
        <dbReference type="ARBA" id="ARBA00023012"/>
    </source>
</evidence>
<evidence type="ECO:0000256" key="5">
    <source>
        <dbReference type="ARBA" id="ARBA00022553"/>
    </source>
</evidence>
<comment type="catalytic activity">
    <reaction evidence="1">
        <text>ATP + protein L-histidine = ADP + protein N-phospho-L-histidine.</text>
        <dbReference type="EC" id="2.7.13.3"/>
    </reaction>
</comment>
<evidence type="ECO:0000256" key="1">
    <source>
        <dbReference type="ARBA" id="ARBA00000085"/>
    </source>
</evidence>
<dbReference type="PRINTS" id="PR00344">
    <property type="entry name" value="BCTRLSENSOR"/>
</dbReference>
<dbReference type="Pfam" id="PF02518">
    <property type="entry name" value="HATPase_c"/>
    <property type="match status" value="1"/>
</dbReference>
<keyword evidence="7" id="KW-0812">Transmembrane</keyword>
<dbReference type="InterPro" id="IPR036890">
    <property type="entry name" value="HATPase_C_sf"/>
</dbReference>
<protein>
    <recommendedName>
        <fullName evidence="3">histidine kinase</fullName>
        <ecNumber evidence="3">2.7.13.3</ecNumber>
    </recommendedName>
</protein>
<evidence type="ECO:0000256" key="4">
    <source>
        <dbReference type="ARBA" id="ARBA00022475"/>
    </source>
</evidence>
<evidence type="ECO:0000259" key="16">
    <source>
        <dbReference type="PROSITE" id="PS50110"/>
    </source>
</evidence>